<comment type="catalytic activity">
    <reaction evidence="7">
        <text>Endonucleolytic cleavage of RNA, removing 5'-extranucleotides from tRNA precursor.</text>
        <dbReference type="EC" id="3.1.26.5"/>
    </reaction>
</comment>
<reference evidence="8 9" key="1">
    <citation type="submission" date="2008-06" db="EMBL/GenBank/DDBJ databases">
        <title>Complete sequence of Pelodictyon phaeoclathratiforme BU-1.</title>
        <authorList>
            <consortium name="US DOE Joint Genome Institute"/>
            <person name="Lucas S."/>
            <person name="Copeland A."/>
            <person name="Lapidus A."/>
            <person name="Glavina del Rio T."/>
            <person name="Dalin E."/>
            <person name="Tice H."/>
            <person name="Bruce D."/>
            <person name="Goodwin L."/>
            <person name="Pitluck S."/>
            <person name="Schmutz J."/>
            <person name="Larimer F."/>
            <person name="Land M."/>
            <person name="Hauser L."/>
            <person name="Kyrpides N."/>
            <person name="Mikhailova N."/>
            <person name="Liu Z."/>
            <person name="Li T."/>
            <person name="Zhao F."/>
            <person name="Overmann J."/>
            <person name="Bryant D.A."/>
            <person name="Richardson P."/>
        </authorList>
    </citation>
    <scope>NUCLEOTIDE SEQUENCE [LARGE SCALE GENOMIC DNA]</scope>
    <source>
        <strain evidence="9">DSM 5477 / BU-1</strain>
    </source>
</reference>
<dbReference type="GO" id="GO:0000049">
    <property type="term" value="F:tRNA binding"/>
    <property type="evidence" value="ECO:0007669"/>
    <property type="project" value="UniProtKB-UniRule"/>
</dbReference>
<dbReference type="EMBL" id="CP001110">
    <property type="protein sequence ID" value="ACF45065.1"/>
    <property type="molecule type" value="Genomic_DNA"/>
</dbReference>
<dbReference type="InterPro" id="IPR020568">
    <property type="entry name" value="Ribosomal_Su5_D2-typ_SF"/>
</dbReference>
<dbReference type="InterPro" id="IPR020539">
    <property type="entry name" value="RNase_P_CS"/>
</dbReference>
<dbReference type="GO" id="GO:0004526">
    <property type="term" value="F:ribonuclease P activity"/>
    <property type="evidence" value="ECO:0007669"/>
    <property type="project" value="UniProtKB-UniRule"/>
</dbReference>
<dbReference type="AlphaFoldDB" id="B4SHH2"/>
<dbReference type="STRING" id="324925.Ppha_2923"/>
<evidence type="ECO:0000256" key="5">
    <source>
        <dbReference type="ARBA" id="ARBA00022801"/>
    </source>
</evidence>
<name>B4SHH2_PELPB</name>
<keyword evidence="4 7" id="KW-0255">Endonuclease</keyword>
<evidence type="ECO:0000256" key="6">
    <source>
        <dbReference type="ARBA" id="ARBA00022884"/>
    </source>
</evidence>
<evidence type="ECO:0000256" key="3">
    <source>
        <dbReference type="ARBA" id="ARBA00022722"/>
    </source>
</evidence>
<dbReference type="OrthoDB" id="1524972at2"/>
<dbReference type="GO" id="GO:0001682">
    <property type="term" value="P:tRNA 5'-leader removal"/>
    <property type="evidence" value="ECO:0007669"/>
    <property type="project" value="UniProtKB-UniRule"/>
</dbReference>
<gene>
    <name evidence="7" type="primary">rnpA</name>
    <name evidence="8" type="ordered locus">Ppha_2923</name>
</gene>
<comment type="subunit">
    <text evidence="7">Consists of a catalytic RNA component (M1 or rnpB) and a protein subunit.</text>
</comment>
<dbReference type="HOGENOM" id="CLU_117179_1_1_10"/>
<dbReference type="Gene3D" id="3.30.230.10">
    <property type="match status" value="1"/>
</dbReference>
<comment type="function">
    <text evidence="1 7">RNaseP catalyzes the removal of the 5'-leader sequence from pre-tRNA to produce the mature 5'-terminus. It can also cleave other RNA substrates such as 4.5S RNA. The protein component plays an auxiliary but essential role in vivo by binding to the 5'-leader sequence and broadening the substrate specificity of the ribozyme.</text>
</comment>
<evidence type="ECO:0000256" key="1">
    <source>
        <dbReference type="ARBA" id="ARBA00002663"/>
    </source>
</evidence>
<dbReference type="EC" id="3.1.26.5" evidence="7"/>
<dbReference type="Proteomes" id="UP000002724">
    <property type="component" value="Chromosome"/>
</dbReference>
<dbReference type="KEGG" id="pph:Ppha_2923"/>
<dbReference type="PROSITE" id="PS00648">
    <property type="entry name" value="RIBONUCLEASE_P"/>
    <property type="match status" value="1"/>
</dbReference>
<evidence type="ECO:0000256" key="2">
    <source>
        <dbReference type="ARBA" id="ARBA00022694"/>
    </source>
</evidence>
<comment type="similarity">
    <text evidence="7">Belongs to the RnpA family.</text>
</comment>
<accession>B4SHH2</accession>
<evidence type="ECO:0000256" key="7">
    <source>
        <dbReference type="HAMAP-Rule" id="MF_00227"/>
    </source>
</evidence>
<keyword evidence="6 7" id="KW-0694">RNA-binding</keyword>
<dbReference type="Pfam" id="PF00825">
    <property type="entry name" value="Ribonuclease_P"/>
    <property type="match status" value="1"/>
</dbReference>
<dbReference type="HAMAP" id="MF_00227">
    <property type="entry name" value="RNase_P"/>
    <property type="match status" value="1"/>
</dbReference>
<organism evidence="8 9">
    <name type="scientific">Pelodictyon phaeoclathratiforme (strain DSM 5477 / BU-1)</name>
    <dbReference type="NCBI Taxonomy" id="324925"/>
    <lineage>
        <taxon>Bacteria</taxon>
        <taxon>Pseudomonadati</taxon>
        <taxon>Chlorobiota</taxon>
        <taxon>Chlorobiia</taxon>
        <taxon>Chlorobiales</taxon>
        <taxon>Chlorobiaceae</taxon>
        <taxon>Chlorobium/Pelodictyon group</taxon>
        <taxon>Pelodictyon</taxon>
    </lineage>
</organism>
<dbReference type="NCBIfam" id="NF002511">
    <property type="entry name" value="PRK01903.2-2"/>
    <property type="match status" value="1"/>
</dbReference>
<dbReference type="SUPFAM" id="SSF54211">
    <property type="entry name" value="Ribosomal protein S5 domain 2-like"/>
    <property type="match status" value="1"/>
</dbReference>
<evidence type="ECO:0000313" key="9">
    <source>
        <dbReference type="Proteomes" id="UP000002724"/>
    </source>
</evidence>
<sequence length="136" mass="15489">MVHSHSLRKQEILRKKLPISLLFKNGKSVKGDFLRIVYASLQLDNACFQPFPSILFAVSKKTVHSAVGRNKIKRMMREAYRHEKSVLKSREVGQHEGSADGMLCIAFLYMGRRKTSPGLEAFREEIRGLLQGMILS</sequence>
<protein>
    <recommendedName>
        <fullName evidence="7">Ribonuclease P protein component</fullName>
        <shortName evidence="7">RNase P protein</shortName>
        <shortName evidence="7">RNaseP protein</shortName>
        <ecNumber evidence="7">3.1.26.5</ecNumber>
    </recommendedName>
    <alternativeName>
        <fullName evidence="7">Protein C5</fullName>
    </alternativeName>
</protein>
<keyword evidence="9" id="KW-1185">Reference proteome</keyword>
<proteinExistence type="inferred from homology"/>
<evidence type="ECO:0000313" key="8">
    <source>
        <dbReference type="EMBL" id="ACF45065.1"/>
    </source>
</evidence>
<dbReference type="RefSeq" id="WP_012509533.1">
    <property type="nucleotide sequence ID" value="NC_011060.1"/>
</dbReference>
<keyword evidence="2 7" id="KW-0819">tRNA processing</keyword>
<dbReference type="InterPro" id="IPR000100">
    <property type="entry name" value="RNase_P"/>
</dbReference>
<dbReference type="InterPro" id="IPR014721">
    <property type="entry name" value="Ribsml_uS5_D2-typ_fold_subgr"/>
</dbReference>
<keyword evidence="3 7" id="KW-0540">Nuclease</keyword>
<dbReference type="eggNOG" id="COG0594">
    <property type="taxonomic scope" value="Bacteria"/>
</dbReference>
<keyword evidence="5 7" id="KW-0378">Hydrolase</keyword>
<evidence type="ECO:0000256" key="4">
    <source>
        <dbReference type="ARBA" id="ARBA00022759"/>
    </source>
</evidence>